<evidence type="ECO:0000256" key="5">
    <source>
        <dbReference type="ARBA" id="ARBA00022676"/>
    </source>
</evidence>
<protein>
    <recommendedName>
        <fullName evidence="13">Hexosyltransferase</fullName>
        <ecNumber evidence="13">2.4.1.-</ecNumber>
    </recommendedName>
</protein>
<evidence type="ECO:0000256" key="1">
    <source>
        <dbReference type="ARBA" id="ARBA00001936"/>
    </source>
</evidence>
<organism evidence="14 15">
    <name type="scientific">Lactuca saligna</name>
    <name type="common">Willowleaf lettuce</name>
    <dbReference type="NCBI Taxonomy" id="75948"/>
    <lineage>
        <taxon>Eukaryota</taxon>
        <taxon>Viridiplantae</taxon>
        <taxon>Streptophyta</taxon>
        <taxon>Embryophyta</taxon>
        <taxon>Tracheophyta</taxon>
        <taxon>Spermatophyta</taxon>
        <taxon>Magnoliopsida</taxon>
        <taxon>eudicotyledons</taxon>
        <taxon>Gunneridae</taxon>
        <taxon>Pentapetalae</taxon>
        <taxon>asterids</taxon>
        <taxon>campanulids</taxon>
        <taxon>Asterales</taxon>
        <taxon>Asteraceae</taxon>
        <taxon>Cichorioideae</taxon>
        <taxon>Cichorieae</taxon>
        <taxon>Lactucinae</taxon>
        <taxon>Lactuca</taxon>
    </lineage>
</organism>
<evidence type="ECO:0000256" key="10">
    <source>
        <dbReference type="ARBA" id="ARBA00023034"/>
    </source>
</evidence>
<keyword evidence="6" id="KW-0808">Transferase</keyword>
<keyword evidence="9 13" id="KW-1133">Transmembrane helix</keyword>
<dbReference type="GO" id="GO:0016758">
    <property type="term" value="F:hexosyltransferase activity"/>
    <property type="evidence" value="ECO:0007669"/>
    <property type="project" value="InterPro"/>
</dbReference>
<feature type="transmembrane region" description="Helical" evidence="13">
    <location>
        <begin position="27"/>
        <end position="51"/>
    </location>
</feature>
<evidence type="ECO:0000256" key="6">
    <source>
        <dbReference type="ARBA" id="ARBA00022679"/>
    </source>
</evidence>
<dbReference type="Gene3D" id="3.90.550.50">
    <property type="match status" value="1"/>
</dbReference>
<evidence type="ECO:0000256" key="4">
    <source>
        <dbReference type="ARBA" id="ARBA00008661"/>
    </source>
</evidence>
<gene>
    <name evidence="14" type="ORF">LSALG_LOCUS6079</name>
</gene>
<dbReference type="InterPro" id="IPR002659">
    <property type="entry name" value="Glyco_trans_31"/>
</dbReference>
<comment type="pathway">
    <text evidence="3">Protein modification; protein glycosylation.</text>
</comment>
<keyword evidence="7 13" id="KW-0812">Transmembrane</keyword>
<evidence type="ECO:0000313" key="15">
    <source>
        <dbReference type="Proteomes" id="UP001177003"/>
    </source>
</evidence>
<sequence length="322" mass="37407">MNLKVSIHSSYMVSSEKPMLKMNHKRFLFTKLPLMASAVLMVIFIIFNLYIKNPFQHSSNVQNYPSTKQFSLLIGILTRADKHEHRHFLRLIYGIQSSPLAQIDLKFVFCNLTKQEQRVLISLEILKFNDIIILNCSENMNDGKTYTYFSSLPNILSHPYDYVMKADDDVYFRLLPLASSLQPLPRSDLYYGFVIPCQSMNPFVSYMSGMGFVLSWDLVEWIANSDIPRNDTIGPEDKLVGKWLNLGKKARNRVSNKPAMYDYPGMNGRCSHELIPETIAVHKLKRWDQWLDVIRYFNVTKDLNTSKLYNGLNFDSIFNLNM</sequence>
<evidence type="ECO:0000256" key="8">
    <source>
        <dbReference type="ARBA" id="ARBA00022968"/>
    </source>
</evidence>
<evidence type="ECO:0000256" key="9">
    <source>
        <dbReference type="ARBA" id="ARBA00022989"/>
    </source>
</evidence>
<proteinExistence type="inferred from homology"/>
<reference evidence="14" key="1">
    <citation type="submission" date="2023-04" db="EMBL/GenBank/DDBJ databases">
        <authorList>
            <person name="Vijverberg K."/>
            <person name="Xiong W."/>
            <person name="Schranz E."/>
        </authorList>
    </citation>
    <scope>NUCLEOTIDE SEQUENCE</scope>
</reference>
<evidence type="ECO:0000256" key="13">
    <source>
        <dbReference type="RuleBase" id="RU363063"/>
    </source>
</evidence>
<dbReference type="Proteomes" id="UP001177003">
    <property type="component" value="Chromosome 0"/>
</dbReference>
<keyword evidence="5 13" id="KW-0328">Glycosyltransferase</keyword>
<dbReference type="GO" id="GO:0000139">
    <property type="term" value="C:Golgi membrane"/>
    <property type="evidence" value="ECO:0007669"/>
    <property type="project" value="UniProtKB-SubCell"/>
</dbReference>
<dbReference type="PANTHER" id="PTHR11214">
    <property type="entry name" value="BETA-1,3-N-ACETYLGLUCOSAMINYLTRANSFERASE"/>
    <property type="match status" value="1"/>
</dbReference>
<evidence type="ECO:0000256" key="12">
    <source>
        <dbReference type="ARBA" id="ARBA00023211"/>
    </source>
</evidence>
<dbReference type="Pfam" id="PF01762">
    <property type="entry name" value="Galactosyl_T"/>
    <property type="match status" value="1"/>
</dbReference>
<dbReference type="FunFam" id="3.90.550.50:FF:000027">
    <property type="entry name" value="Hexosyltransferase"/>
    <property type="match status" value="1"/>
</dbReference>
<evidence type="ECO:0000313" key="14">
    <source>
        <dbReference type="EMBL" id="CAI9265476.1"/>
    </source>
</evidence>
<keyword evidence="10 13" id="KW-0333">Golgi apparatus</keyword>
<accession>A0AA35V2C3</accession>
<evidence type="ECO:0000256" key="2">
    <source>
        <dbReference type="ARBA" id="ARBA00004323"/>
    </source>
</evidence>
<evidence type="ECO:0000256" key="3">
    <source>
        <dbReference type="ARBA" id="ARBA00004922"/>
    </source>
</evidence>
<keyword evidence="11 13" id="KW-0472">Membrane</keyword>
<dbReference type="AlphaFoldDB" id="A0AA35V2C3"/>
<keyword evidence="12 13" id="KW-0464">Manganese</keyword>
<keyword evidence="15" id="KW-1185">Reference proteome</keyword>
<dbReference type="EMBL" id="OX465086">
    <property type="protein sequence ID" value="CAI9265476.1"/>
    <property type="molecule type" value="Genomic_DNA"/>
</dbReference>
<evidence type="ECO:0000256" key="7">
    <source>
        <dbReference type="ARBA" id="ARBA00022692"/>
    </source>
</evidence>
<name>A0AA35V2C3_LACSI</name>
<comment type="subcellular location">
    <subcellularLocation>
        <location evidence="2 13">Golgi apparatus membrane</location>
        <topology evidence="2 13">Single-pass type II membrane protein</topology>
    </subcellularLocation>
</comment>
<dbReference type="PANTHER" id="PTHR11214:SF322">
    <property type="entry name" value="HEXOSYLTRANSFERASE"/>
    <property type="match status" value="1"/>
</dbReference>
<keyword evidence="8 13" id="KW-0735">Signal-anchor</keyword>
<evidence type="ECO:0000256" key="11">
    <source>
        <dbReference type="ARBA" id="ARBA00023136"/>
    </source>
</evidence>
<dbReference type="EC" id="2.4.1.-" evidence="13"/>
<comment type="cofactor">
    <cofactor evidence="1 13">
        <name>Mn(2+)</name>
        <dbReference type="ChEBI" id="CHEBI:29035"/>
    </cofactor>
</comment>
<comment type="similarity">
    <text evidence="4 13">Belongs to the glycosyltransferase 31 family.</text>
</comment>